<dbReference type="CDD" id="cd13702">
    <property type="entry name" value="PBP2_mlr5654_like"/>
    <property type="match status" value="1"/>
</dbReference>
<feature type="chain" id="PRO_5012382283" evidence="5">
    <location>
        <begin position="25"/>
        <end position="258"/>
    </location>
</feature>
<dbReference type="PANTHER" id="PTHR35936:SF19">
    <property type="entry name" value="AMINO-ACID-BINDING PROTEIN YXEM-RELATED"/>
    <property type="match status" value="1"/>
</dbReference>
<comment type="similarity">
    <text evidence="2 4">Belongs to the bacterial solute-binding protein 3 family.</text>
</comment>
<keyword evidence="3 5" id="KW-0732">Signal</keyword>
<feature type="domain" description="Solute-binding protein family 3/N-terminal" evidence="6">
    <location>
        <begin position="28"/>
        <end position="254"/>
    </location>
</feature>
<accession>A0A2A6FDC7</accession>
<dbReference type="Pfam" id="PF00497">
    <property type="entry name" value="SBP_bac_3"/>
    <property type="match status" value="1"/>
</dbReference>
<evidence type="ECO:0000313" key="8">
    <source>
        <dbReference type="Proteomes" id="UP000219182"/>
    </source>
</evidence>
<gene>
    <name evidence="7" type="ORF">CN311_17875</name>
</gene>
<comment type="caution">
    <text evidence="7">The sequence shown here is derived from an EMBL/GenBank/DDBJ whole genome shotgun (WGS) entry which is preliminary data.</text>
</comment>
<proteinExistence type="inferred from homology"/>
<dbReference type="SUPFAM" id="SSF53850">
    <property type="entry name" value="Periplasmic binding protein-like II"/>
    <property type="match status" value="1"/>
</dbReference>
<evidence type="ECO:0000256" key="5">
    <source>
        <dbReference type="SAM" id="SignalP"/>
    </source>
</evidence>
<name>A0A2A6FDC7_9HYPH</name>
<dbReference type="EMBL" id="NWQG01000111">
    <property type="protein sequence ID" value="PDQ19752.1"/>
    <property type="molecule type" value="Genomic_DNA"/>
</dbReference>
<sequence>MRLFGRFVFAASLALALATGAASAQDKKLKLGTEGAYPPFNYANADGTLGGFDIDLGKALCAEMKTECEFVVQDFDGSIPALQAGKFDAIINITITPERAEKVDFTHKYYQTPPAIAVPKDSTLSGTSPEDLKGKTLGVQSATIHQNFAEQKYSGSTVKAYPTGDDARTDMANGRLDAMMDGSIILTEWLKKPDGACCKLLGTLTADPAVHGPGVGIALQKGNKELTDKLNAAIDALRANGKYKEINDKYFAFDVYGS</sequence>
<evidence type="ECO:0000313" key="7">
    <source>
        <dbReference type="EMBL" id="PDQ19752.1"/>
    </source>
</evidence>
<evidence type="ECO:0000256" key="4">
    <source>
        <dbReference type="RuleBase" id="RU003744"/>
    </source>
</evidence>
<dbReference type="AlphaFoldDB" id="A0A2A6FDC7"/>
<dbReference type="InterPro" id="IPR001638">
    <property type="entry name" value="Solute-binding_3/MltF_N"/>
</dbReference>
<dbReference type="SMART" id="SM00062">
    <property type="entry name" value="PBPb"/>
    <property type="match status" value="1"/>
</dbReference>
<organism evidence="7 8">
    <name type="scientific">Mesorhizobium sanjuanii</name>
    <dbReference type="NCBI Taxonomy" id="2037900"/>
    <lineage>
        <taxon>Bacteria</taxon>
        <taxon>Pseudomonadati</taxon>
        <taxon>Pseudomonadota</taxon>
        <taxon>Alphaproteobacteria</taxon>
        <taxon>Hyphomicrobiales</taxon>
        <taxon>Phyllobacteriaceae</taxon>
        <taxon>Mesorhizobium</taxon>
    </lineage>
</organism>
<protein>
    <submittedName>
        <fullName evidence="7">Amino acid ABC transporter</fullName>
    </submittedName>
</protein>
<evidence type="ECO:0000259" key="6">
    <source>
        <dbReference type="SMART" id="SM00062"/>
    </source>
</evidence>
<dbReference type="GO" id="GO:0030313">
    <property type="term" value="C:cell envelope"/>
    <property type="evidence" value="ECO:0007669"/>
    <property type="project" value="UniProtKB-SubCell"/>
</dbReference>
<dbReference type="PANTHER" id="PTHR35936">
    <property type="entry name" value="MEMBRANE-BOUND LYTIC MUREIN TRANSGLYCOSYLASE F"/>
    <property type="match status" value="1"/>
</dbReference>
<dbReference type="InterPro" id="IPR018313">
    <property type="entry name" value="SBP_3_CS"/>
</dbReference>
<reference evidence="7 8" key="1">
    <citation type="submission" date="2017-09" db="EMBL/GenBank/DDBJ databases">
        <title>Mesorhizobum sanjuanii sp. nov. isolated from nodules of Lotus tenuis in saline-alkaline lowlands of Flooding Pampa.</title>
        <authorList>
            <person name="Sannazzaro A.I."/>
            <person name="Torres Tejerizo G.A."/>
            <person name="Fontana F."/>
            <person name="Cumpa Velazquez L.M."/>
            <person name="Hansen L."/>
            <person name="Pistorio M."/>
            <person name="Estrella M.J."/>
        </authorList>
    </citation>
    <scope>NUCLEOTIDE SEQUENCE [LARGE SCALE GENOMIC DNA]</scope>
    <source>
        <strain evidence="7 8">BSA136</strain>
    </source>
</reference>
<evidence type="ECO:0000256" key="2">
    <source>
        <dbReference type="ARBA" id="ARBA00010333"/>
    </source>
</evidence>
<dbReference type="Gene3D" id="3.40.190.10">
    <property type="entry name" value="Periplasmic binding protein-like II"/>
    <property type="match status" value="2"/>
</dbReference>
<comment type="subcellular location">
    <subcellularLocation>
        <location evidence="1">Cell envelope</location>
    </subcellularLocation>
</comment>
<feature type="signal peptide" evidence="5">
    <location>
        <begin position="1"/>
        <end position="24"/>
    </location>
</feature>
<dbReference type="PROSITE" id="PS01039">
    <property type="entry name" value="SBP_BACTERIAL_3"/>
    <property type="match status" value="1"/>
</dbReference>
<evidence type="ECO:0000256" key="1">
    <source>
        <dbReference type="ARBA" id="ARBA00004196"/>
    </source>
</evidence>
<dbReference type="Proteomes" id="UP000219182">
    <property type="component" value="Unassembled WGS sequence"/>
</dbReference>
<dbReference type="RefSeq" id="WP_097575083.1">
    <property type="nucleotide sequence ID" value="NZ_NWQG01000111.1"/>
</dbReference>
<evidence type="ECO:0000256" key="3">
    <source>
        <dbReference type="ARBA" id="ARBA00022729"/>
    </source>
</evidence>
<keyword evidence="8" id="KW-1185">Reference proteome</keyword>